<evidence type="ECO:0000313" key="2">
    <source>
        <dbReference type="EMBL" id="CAB4162682.1"/>
    </source>
</evidence>
<dbReference type="SUPFAM" id="SSF53448">
    <property type="entry name" value="Nucleotide-diphospho-sugar transferases"/>
    <property type="match status" value="1"/>
</dbReference>
<reference evidence="2" key="1">
    <citation type="submission" date="2020-04" db="EMBL/GenBank/DDBJ databases">
        <authorList>
            <person name="Chiriac C."/>
            <person name="Salcher M."/>
            <person name="Ghai R."/>
            <person name="Kavagutti S V."/>
        </authorList>
    </citation>
    <scope>NUCLEOTIDE SEQUENCE</scope>
</reference>
<accession>A0A6J5NV72</accession>
<evidence type="ECO:0000313" key="1">
    <source>
        <dbReference type="EMBL" id="CAB4143201.1"/>
    </source>
</evidence>
<name>A0A6J5NV72_9CAUD</name>
<gene>
    <name evidence="1" type="ORF">UFOVP436_90</name>
    <name evidence="2" type="ORF">UFOVP784_90</name>
</gene>
<proteinExistence type="predicted"/>
<dbReference type="EMBL" id="LR796418">
    <property type="protein sequence ID" value="CAB4143201.1"/>
    <property type="molecule type" value="Genomic_DNA"/>
</dbReference>
<dbReference type="InterPro" id="IPR029044">
    <property type="entry name" value="Nucleotide-diphossugar_trans"/>
</dbReference>
<dbReference type="Gene3D" id="3.90.550.40">
    <property type="match status" value="1"/>
</dbReference>
<dbReference type="EMBL" id="LR796737">
    <property type="protein sequence ID" value="CAB4162682.1"/>
    <property type="molecule type" value="Genomic_DNA"/>
</dbReference>
<sequence length="268" mass="31204">MPVEEQQINITIPKEKLEQWNVFFALPCYDSHVTEPFMMSFLQACLYFKEIGLKYSVCTISDSLINRARNNLVAKFMGSPDFTHMVFIDVDLQFDKEAILKLLWHDKDVMTASYPIKEINWDKVKEAAQADLPAQDLMEYASRYVVHMTKPGETQLNIDNGAIECYEAGTGFMLIKRQVFDKMFKKYKKLKYKDDTGALIGPEAENAYALFNSYVDDDGRFLSEDYGFCRYWQKMGGKIWVDPTINLTHFGRIKYTGKMLEFLKRITQ</sequence>
<organism evidence="2">
    <name type="scientific">uncultured Caudovirales phage</name>
    <dbReference type="NCBI Taxonomy" id="2100421"/>
    <lineage>
        <taxon>Viruses</taxon>
        <taxon>Duplodnaviria</taxon>
        <taxon>Heunggongvirae</taxon>
        <taxon>Uroviricota</taxon>
        <taxon>Caudoviricetes</taxon>
        <taxon>Peduoviridae</taxon>
        <taxon>Maltschvirus</taxon>
        <taxon>Maltschvirus maltsch</taxon>
    </lineage>
</organism>
<protein>
    <submittedName>
        <fullName evidence="2">Uncharacterized protein</fullName>
    </submittedName>
</protein>